<evidence type="ECO:0000313" key="1">
    <source>
        <dbReference type="EMBL" id="GEC12709.1"/>
    </source>
</evidence>
<keyword evidence="2" id="KW-1185">Reference proteome</keyword>
<name>A0ABQ0RLK8_GLUNI</name>
<accession>A0ABQ0RLK8</accession>
<dbReference type="RefSeq" id="WP_141357637.1">
    <property type="nucleotide sequence ID" value="NZ_BAAAWM010000001.1"/>
</dbReference>
<evidence type="ECO:0000313" key="2">
    <source>
        <dbReference type="Proteomes" id="UP000316242"/>
    </source>
</evidence>
<reference evidence="1 2" key="1">
    <citation type="submission" date="2019-06" db="EMBL/GenBank/DDBJ databases">
        <title>Whole genome shotgun sequence of Glutamicibacter nicotianae NBRC 14234.</title>
        <authorList>
            <person name="Hosoyama A."/>
            <person name="Uohara A."/>
            <person name="Ohji S."/>
            <person name="Ichikawa N."/>
        </authorList>
    </citation>
    <scope>NUCLEOTIDE SEQUENCE [LARGE SCALE GENOMIC DNA]</scope>
    <source>
        <strain evidence="1 2">NBRC 14234</strain>
    </source>
</reference>
<comment type="caution">
    <text evidence="1">The sequence shown here is derived from an EMBL/GenBank/DDBJ whole genome shotgun (WGS) entry which is preliminary data.</text>
</comment>
<sequence>MILTVNTADLRHALIAVQPHVHNDAATGLDVVHFMADDQNVYVQATNTASAALAIVSVWEADGLTGDPEEDSFDLDPTVVKELLQVFKASKNQPEDEIGDSLQIKISTKELIFTDISGLFPGKTYIVPNGNTSEVFPNLPRLFEEAVSAAKQVPSRILANGKLLQLFAHAAAAYKEPLAIEPTATRTRMLITCGESFIGLLMPIRAEEGSDLDVKLIEARDGWNRRLPALAYALRQRSTGRPDNEAALAEAAAVAALKAAKGVIIFRGNTTTPAPDPATS</sequence>
<evidence type="ECO:0008006" key="3">
    <source>
        <dbReference type="Google" id="ProtNLM"/>
    </source>
</evidence>
<dbReference type="EMBL" id="BJNE01000007">
    <property type="protein sequence ID" value="GEC12709.1"/>
    <property type="molecule type" value="Genomic_DNA"/>
</dbReference>
<proteinExistence type="predicted"/>
<dbReference type="Proteomes" id="UP000316242">
    <property type="component" value="Unassembled WGS sequence"/>
</dbReference>
<gene>
    <name evidence="1" type="ORF">ANI01nite_19120</name>
</gene>
<protein>
    <recommendedName>
        <fullName evidence="3">SseB protein N-terminal domain-containing protein</fullName>
    </recommendedName>
</protein>
<organism evidence="1 2">
    <name type="scientific">Glutamicibacter nicotianae</name>
    <name type="common">Arthrobacter nicotianae</name>
    <dbReference type="NCBI Taxonomy" id="37929"/>
    <lineage>
        <taxon>Bacteria</taxon>
        <taxon>Bacillati</taxon>
        <taxon>Actinomycetota</taxon>
        <taxon>Actinomycetes</taxon>
        <taxon>Micrococcales</taxon>
        <taxon>Micrococcaceae</taxon>
        <taxon>Glutamicibacter</taxon>
    </lineage>
</organism>